<dbReference type="Pfam" id="PF00720">
    <property type="entry name" value="SSI"/>
    <property type="match status" value="1"/>
</dbReference>
<dbReference type="GeneID" id="93730820"/>
<evidence type="ECO:0000256" key="3">
    <source>
        <dbReference type="ARBA" id="ARBA00011738"/>
    </source>
</evidence>
<feature type="chain" id="PRO_5003163316" evidence="9">
    <location>
        <begin position="29"/>
        <end position="134"/>
    </location>
</feature>
<dbReference type="GO" id="GO:0004867">
    <property type="term" value="F:serine-type endopeptidase inhibitor activity"/>
    <property type="evidence" value="ECO:0007669"/>
    <property type="project" value="UniProtKB-KW"/>
</dbReference>
<feature type="domain" description="Subtilisin inhibitor" evidence="10">
    <location>
        <begin position="50"/>
        <end position="120"/>
    </location>
</feature>
<evidence type="ECO:0000256" key="2">
    <source>
        <dbReference type="ARBA" id="ARBA00010472"/>
    </source>
</evidence>
<keyword evidence="12" id="KW-1185">Reference proteome</keyword>
<evidence type="ECO:0000256" key="8">
    <source>
        <dbReference type="RuleBase" id="RU003471"/>
    </source>
</evidence>
<dbReference type="STRING" id="1901.BB341_15375"/>
<evidence type="ECO:0000256" key="1">
    <source>
        <dbReference type="ARBA" id="ARBA00004613"/>
    </source>
</evidence>
<protein>
    <submittedName>
        <fullName evidence="11">Subtilisin inhibitor-like protein</fullName>
    </submittedName>
</protein>
<dbReference type="GO" id="GO:0005576">
    <property type="term" value="C:extracellular region"/>
    <property type="evidence" value="ECO:0007669"/>
    <property type="project" value="UniProtKB-SubCell"/>
</dbReference>
<organism evidence="11 12">
    <name type="scientific">Streptomyces clavuligerus</name>
    <dbReference type="NCBI Taxonomy" id="1901"/>
    <lineage>
        <taxon>Bacteria</taxon>
        <taxon>Bacillati</taxon>
        <taxon>Actinomycetota</taxon>
        <taxon>Actinomycetes</taxon>
        <taxon>Kitasatosporales</taxon>
        <taxon>Streptomycetaceae</taxon>
        <taxon>Streptomyces</taxon>
    </lineage>
</organism>
<dbReference type="KEGG" id="sclf:BB341_15375"/>
<dbReference type="Gene3D" id="3.30.350.10">
    <property type="entry name" value="Subtilisin inhibitor-like"/>
    <property type="match status" value="1"/>
</dbReference>
<comment type="subunit">
    <text evidence="3">Homodimer.</text>
</comment>
<evidence type="ECO:0000259" key="10">
    <source>
        <dbReference type="Pfam" id="PF00720"/>
    </source>
</evidence>
<proteinExistence type="inferred from homology"/>
<name>E2Q9X0_STRCL</name>
<dbReference type="RefSeq" id="WP_003960949.1">
    <property type="nucleotide sequence ID" value="NZ_CM000913.1"/>
</dbReference>
<dbReference type="SUPFAM" id="SSF55399">
    <property type="entry name" value="Subtilisin inhibitor"/>
    <property type="match status" value="1"/>
</dbReference>
<evidence type="ECO:0000313" key="11">
    <source>
        <dbReference type="EMBL" id="EFG07697.1"/>
    </source>
</evidence>
<evidence type="ECO:0000256" key="7">
    <source>
        <dbReference type="ARBA" id="ARBA00023157"/>
    </source>
</evidence>
<evidence type="ECO:0000256" key="4">
    <source>
        <dbReference type="ARBA" id="ARBA00022525"/>
    </source>
</evidence>
<dbReference type="Proteomes" id="UP000002357">
    <property type="component" value="Chromosome"/>
</dbReference>
<dbReference type="InterPro" id="IPR023549">
    <property type="entry name" value="Subtilisin_inhibitor"/>
</dbReference>
<dbReference type="PROSITE" id="PS00999">
    <property type="entry name" value="SSI"/>
    <property type="match status" value="1"/>
</dbReference>
<keyword evidence="7" id="KW-1015">Disulfide bond</keyword>
<reference evidence="11 12" key="1">
    <citation type="journal article" date="2010" name="Genome Biol. Evol.">
        <title>The sequence of a 1.8-mb bacterial linear plasmid reveals a rich evolutionary reservoir of secondary metabolic pathways.</title>
        <authorList>
            <person name="Medema M.H."/>
            <person name="Trefzer A."/>
            <person name="Kovalchuk A."/>
            <person name="van den Berg M."/>
            <person name="Mueller U."/>
            <person name="Heijne W."/>
            <person name="Wu L."/>
            <person name="Alam M.T."/>
            <person name="Ronning C.M."/>
            <person name="Nierman W.C."/>
            <person name="Bovenberg R.A.L."/>
            <person name="Breitling R."/>
            <person name="Takano E."/>
        </authorList>
    </citation>
    <scope>NUCLEOTIDE SEQUENCE [LARGE SCALE GENOMIC DNA]</scope>
    <source>
        <strain evidence="12">ATCC 27064 / DSM 738 / JCM 4710 / NBRC 13307 / NCIMB 12785 / NRRL 3585 / VKM Ac-602</strain>
    </source>
</reference>
<feature type="signal peptide" evidence="9">
    <location>
        <begin position="1"/>
        <end position="28"/>
    </location>
</feature>
<dbReference type="AlphaFoldDB" id="E2Q9X0"/>
<dbReference type="InterPro" id="IPR000691">
    <property type="entry name" value="Prot_inh_I16_SSI"/>
</dbReference>
<gene>
    <name evidence="11" type="ORF">SCLAV_2625</name>
</gene>
<dbReference type="EMBL" id="CM000913">
    <property type="protein sequence ID" value="EFG07697.1"/>
    <property type="molecule type" value="Genomic_DNA"/>
</dbReference>
<evidence type="ECO:0000256" key="6">
    <source>
        <dbReference type="ARBA" id="ARBA00022900"/>
    </source>
</evidence>
<keyword evidence="9" id="KW-0732">Signal</keyword>
<keyword evidence="4" id="KW-0964">Secreted</keyword>
<comment type="subcellular location">
    <subcellularLocation>
        <location evidence="1">Secreted</location>
    </subcellularLocation>
</comment>
<dbReference type="InterPro" id="IPR020054">
    <property type="entry name" value="Prot_inh_SSI_I16_CS"/>
</dbReference>
<evidence type="ECO:0000256" key="9">
    <source>
        <dbReference type="SAM" id="SignalP"/>
    </source>
</evidence>
<dbReference type="InterPro" id="IPR036819">
    <property type="entry name" value="Subtilisin_inhibitor-like_sf"/>
</dbReference>
<keyword evidence="6 8" id="KW-0722">Serine protease inhibitor</keyword>
<comment type="similarity">
    <text evidence="2 8">Belongs to the protease inhibitor I16 (SSI) family.</text>
</comment>
<dbReference type="OrthoDB" id="4567948at2"/>
<evidence type="ECO:0000313" key="12">
    <source>
        <dbReference type="Proteomes" id="UP000002357"/>
    </source>
</evidence>
<evidence type="ECO:0000256" key="5">
    <source>
        <dbReference type="ARBA" id="ARBA00022690"/>
    </source>
</evidence>
<keyword evidence="5 8" id="KW-0646">Protease inhibitor</keyword>
<sequence>MRRRAVVRSAVLVSAALLGLTAAGPAAMATASAEAGPGLLLSVSGPGADGARSVTLVCDPPGGTHPQPVAACAALTAAGGDPNALAGEPGLCTTLWSPVTASAYGEFRGEVVTWRKTFANACVLHRDTTPVFDF</sequence>
<accession>E2Q9X0</accession>
<dbReference type="PRINTS" id="PR00294">
    <property type="entry name" value="SSBTLNINHBTR"/>
</dbReference>
<dbReference type="eggNOG" id="ENOG50333FU">
    <property type="taxonomic scope" value="Bacteria"/>
</dbReference>